<evidence type="ECO:0000313" key="1">
    <source>
        <dbReference type="EMBL" id="ELP94898.1"/>
    </source>
</evidence>
<reference evidence="1 2" key="1">
    <citation type="submission" date="2012-10" db="EMBL/GenBank/DDBJ databases">
        <authorList>
            <person name="Zafar N."/>
            <person name="Inman J."/>
            <person name="Hall N."/>
            <person name="Lorenzi H."/>
            <person name="Caler E."/>
        </authorList>
    </citation>
    <scope>NUCLEOTIDE SEQUENCE [LARGE SCALE GENOMIC DNA]</scope>
    <source>
        <strain evidence="1 2">IP1</strain>
    </source>
</reference>
<proteinExistence type="predicted"/>
<organism evidence="1 2">
    <name type="scientific">Entamoeba invadens IP1</name>
    <dbReference type="NCBI Taxonomy" id="370355"/>
    <lineage>
        <taxon>Eukaryota</taxon>
        <taxon>Amoebozoa</taxon>
        <taxon>Evosea</taxon>
        <taxon>Archamoebae</taxon>
        <taxon>Mastigamoebida</taxon>
        <taxon>Entamoebidae</taxon>
        <taxon>Entamoeba</taxon>
    </lineage>
</organism>
<dbReference type="Proteomes" id="UP000014680">
    <property type="component" value="Unassembled WGS sequence"/>
</dbReference>
<evidence type="ECO:0008006" key="3">
    <source>
        <dbReference type="Google" id="ProtNLM"/>
    </source>
</evidence>
<accession>A0A0A1UEI7</accession>
<dbReference type="GeneID" id="14893895"/>
<dbReference type="KEGG" id="eiv:EIN_249320"/>
<sequence>MSKLLPLAKTCNMEKKENGDISRCGISRKSQLNCIFMKEVIQFFPFVDIIELCFVSKRFHMMITKTKEVMCVTTENELKVCSNVQRMSGNIFQVRDLIDEHVNFVFKITVNFEFEAKCLGNIHHLETIREISINSGFDARRYLYRMTNLEKLKHVASCQIVPITELSNLKSWIILGFELDNKSHTTLLDYAMKDITPERLGSIHRVVYIKGVISQYAHIKSLRGAQLAFMYQEDRVIPNSFYQLFLNESVILHNTKAVQASIKDFQNLMFMKLYKKHLFTVQICHCNKTSVFTQEIVYLENFTDFISLSSKVINLISLSVIITTLTPKTVSFVSCSSLTFFKAKQIGGKTTIHLPSSIMYLTLDSYTSDLSFNTMPNLKHFTTIAGNTYTNLFPFTEVLSLYLPLEKSFHIPPNVKTVYLKSKDKVTLSTSPSTKVVMYNSN</sequence>
<evidence type="ECO:0000313" key="2">
    <source>
        <dbReference type="Proteomes" id="UP000014680"/>
    </source>
</evidence>
<dbReference type="EMBL" id="KB206169">
    <property type="protein sequence ID" value="ELP94898.1"/>
    <property type="molecule type" value="Genomic_DNA"/>
</dbReference>
<dbReference type="OMA" id="YLHHINT"/>
<dbReference type="VEuPathDB" id="AmoebaDB:EIN_249320"/>
<name>A0A0A1UEI7_ENTIV</name>
<keyword evidence="2" id="KW-1185">Reference proteome</keyword>
<dbReference type="AlphaFoldDB" id="A0A0A1UEI7"/>
<protein>
    <recommendedName>
        <fullName evidence="3">F-box domain-containing protein</fullName>
    </recommendedName>
</protein>
<gene>
    <name evidence="1" type="ORF">EIN_249320</name>
</gene>
<dbReference type="RefSeq" id="XP_004261669.1">
    <property type="nucleotide sequence ID" value="XM_004261621.1"/>
</dbReference>